<protein>
    <submittedName>
        <fullName evidence="2">Uncharacterized protein</fullName>
    </submittedName>
</protein>
<reference evidence="2 3" key="1">
    <citation type="submission" date="2020-06" db="EMBL/GenBank/DDBJ databases">
        <authorList>
            <person name="Li R."/>
            <person name="Bekaert M."/>
        </authorList>
    </citation>
    <scope>NUCLEOTIDE SEQUENCE [LARGE SCALE GENOMIC DNA]</scope>
    <source>
        <strain evidence="3">wild</strain>
    </source>
</reference>
<keyword evidence="3" id="KW-1185">Reference proteome</keyword>
<dbReference type="AlphaFoldDB" id="A0A6J8B9P7"/>
<accession>A0A6J8B9P7</accession>
<dbReference type="OrthoDB" id="10059746at2759"/>
<dbReference type="EMBL" id="CACVKT020002820">
    <property type="protein sequence ID" value="CAC5380040.1"/>
    <property type="molecule type" value="Genomic_DNA"/>
</dbReference>
<gene>
    <name evidence="2" type="ORF">MCOR_16033</name>
</gene>
<sequence>MASIVDQQDKLHQEVQQFAKINTSKHNHLYTKDKLHELIFKVKNANEALKKSDQDRHLLKKNDVIEVADIEKLIKKEDMKNKSYHRVNDQSPYHALFGSDPKIGLSLSSLPKELLPNLKTEEDLEKVFNEVSEENNEIEIDGTDENTNDESVESKIEPYDSVTDSESDSTSTTIEAVSEEVDTPSFVQEKAHCLANKYKRMS</sequence>
<proteinExistence type="predicted"/>
<feature type="compositionally biased region" description="Acidic residues" evidence="1">
    <location>
        <begin position="134"/>
        <end position="151"/>
    </location>
</feature>
<organism evidence="2 3">
    <name type="scientific">Mytilus coruscus</name>
    <name type="common">Sea mussel</name>
    <dbReference type="NCBI Taxonomy" id="42192"/>
    <lineage>
        <taxon>Eukaryota</taxon>
        <taxon>Metazoa</taxon>
        <taxon>Spiralia</taxon>
        <taxon>Lophotrochozoa</taxon>
        <taxon>Mollusca</taxon>
        <taxon>Bivalvia</taxon>
        <taxon>Autobranchia</taxon>
        <taxon>Pteriomorphia</taxon>
        <taxon>Mytilida</taxon>
        <taxon>Mytiloidea</taxon>
        <taxon>Mytilidae</taxon>
        <taxon>Mytilinae</taxon>
        <taxon>Mytilus</taxon>
    </lineage>
</organism>
<evidence type="ECO:0000256" key="1">
    <source>
        <dbReference type="SAM" id="MobiDB-lite"/>
    </source>
</evidence>
<dbReference type="Proteomes" id="UP000507470">
    <property type="component" value="Unassembled WGS sequence"/>
</dbReference>
<feature type="compositionally biased region" description="Low complexity" evidence="1">
    <location>
        <begin position="160"/>
        <end position="173"/>
    </location>
</feature>
<evidence type="ECO:0000313" key="3">
    <source>
        <dbReference type="Proteomes" id="UP000507470"/>
    </source>
</evidence>
<name>A0A6J8B9P7_MYTCO</name>
<feature type="region of interest" description="Disordered" evidence="1">
    <location>
        <begin position="134"/>
        <end position="175"/>
    </location>
</feature>
<evidence type="ECO:0000313" key="2">
    <source>
        <dbReference type="EMBL" id="CAC5380040.1"/>
    </source>
</evidence>